<organism evidence="4 5">
    <name type="scientific">Saguinus oedipus</name>
    <name type="common">Cotton-top tamarin</name>
    <name type="synonym">Oedipomidas oedipus</name>
    <dbReference type="NCBI Taxonomy" id="9490"/>
    <lineage>
        <taxon>Eukaryota</taxon>
        <taxon>Metazoa</taxon>
        <taxon>Chordata</taxon>
        <taxon>Craniata</taxon>
        <taxon>Vertebrata</taxon>
        <taxon>Euteleostomi</taxon>
        <taxon>Mammalia</taxon>
        <taxon>Eutheria</taxon>
        <taxon>Euarchontoglires</taxon>
        <taxon>Primates</taxon>
        <taxon>Haplorrhini</taxon>
        <taxon>Platyrrhini</taxon>
        <taxon>Cebidae</taxon>
        <taxon>Callitrichinae</taxon>
        <taxon>Saguinus</taxon>
    </lineage>
</organism>
<dbReference type="Gene3D" id="3.30.70.330">
    <property type="match status" value="2"/>
</dbReference>
<comment type="caution">
    <text evidence="4">The sequence shown here is derived from an EMBL/GenBank/DDBJ whole genome shotgun (WGS) entry which is preliminary data.</text>
</comment>
<dbReference type="PANTHER" id="PTHR48026">
    <property type="entry name" value="HOMOLOGOUS TO DROSOPHILA SQD (SQUID) PROTEIN"/>
    <property type="match status" value="1"/>
</dbReference>
<dbReference type="SUPFAM" id="SSF54928">
    <property type="entry name" value="RNA-binding domain, RBD"/>
    <property type="match status" value="1"/>
</dbReference>
<accession>A0ABQ9U665</accession>
<keyword evidence="5" id="KW-1185">Reference proteome</keyword>
<feature type="domain" description="RRM" evidence="3">
    <location>
        <begin position="1"/>
        <end position="74"/>
    </location>
</feature>
<dbReference type="Proteomes" id="UP001266305">
    <property type="component" value="Unassembled WGS sequence"/>
</dbReference>
<evidence type="ECO:0000256" key="2">
    <source>
        <dbReference type="PROSITE-ProRule" id="PRU00176"/>
    </source>
</evidence>
<protein>
    <submittedName>
        <fullName evidence="4">Heteroproteinous nuclear ribonucleoprotein A1</fullName>
    </submittedName>
</protein>
<keyword evidence="1 2" id="KW-0694">RNA-binding</keyword>
<evidence type="ECO:0000313" key="4">
    <source>
        <dbReference type="EMBL" id="KAK2092552.1"/>
    </source>
</evidence>
<reference evidence="4 5" key="1">
    <citation type="submission" date="2023-05" db="EMBL/GenBank/DDBJ databases">
        <title>B98-5 Cell Line De Novo Hybrid Assembly: An Optical Mapping Approach.</title>
        <authorList>
            <person name="Kananen K."/>
            <person name="Auerbach J.A."/>
            <person name="Kautto E."/>
            <person name="Blachly J.S."/>
        </authorList>
    </citation>
    <scope>NUCLEOTIDE SEQUENCE [LARGE SCALE GENOMIC DNA]</scope>
    <source>
        <strain evidence="4">B95-8</strain>
        <tissue evidence="4">Cell line</tissue>
    </source>
</reference>
<dbReference type="InterPro" id="IPR000504">
    <property type="entry name" value="RRM_dom"/>
</dbReference>
<dbReference type="InterPro" id="IPR012677">
    <property type="entry name" value="Nucleotide-bd_a/b_plait_sf"/>
</dbReference>
<proteinExistence type="predicted"/>
<keyword evidence="4" id="KW-0687">Ribonucleoprotein</keyword>
<dbReference type="Pfam" id="PF00076">
    <property type="entry name" value="RRM_1"/>
    <property type="match status" value="1"/>
</dbReference>
<evidence type="ECO:0000259" key="3">
    <source>
        <dbReference type="PROSITE" id="PS50102"/>
    </source>
</evidence>
<dbReference type="PANTHER" id="PTHR48026:SF2">
    <property type="entry name" value="HETEROGENEOUS NUCLEAR RIBONUCLEOPROTEIN A1-RELATED"/>
    <property type="match status" value="1"/>
</dbReference>
<dbReference type="PROSITE" id="PS50102">
    <property type="entry name" value="RRM"/>
    <property type="match status" value="1"/>
</dbReference>
<sequence length="116" mass="13296">MTDKTLRSHSEQWGMLTDYVVMRDSNTKCSRVLFGFVTYATVEEVAVAMNARLHKVNGRAVEQKKAVSTEHSQRPSTHSTVKKVFVVSITEDTEEHHLRGYFEQYGKIEVTEIMTD</sequence>
<dbReference type="GO" id="GO:1990904">
    <property type="term" value="C:ribonucleoprotein complex"/>
    <property type="evidence" value="ECO:0007669"/>
    <property type="project" value="UniProtKB-KW"/>
</dbReference>
<dbReference type="InterPro" id="IPR035979">
    <property type="entry name" value="RBD_domain_sf"/>
</dbReference>
<name>A0ABQ9U665_SAGOE</name>
<evidence type="ECO:0000256" key="1">
    <source>
        <dbReference type="ARBA" id="ARBA00022884"/>
    </source>
</evidence>
<evidence type="ECO:0000313" key="5">
    <source>
        <dbReference type="Proteomes" id="UP001266305"/>
    </source>
</evidence>
<dbReference type="EMBL" id="JASSZA010000015">
    <property type="protein sequence ID" value="KAK2092552.1"/>
    <property type="molecule type" value="Genomic_DNA"/>
</dbReference>
<gene>
    <name evidence="4" type="ORF">P7K49_029080</name>
</gene>